<organism evidence="2 3">
    <name type="scientific">Methylobacterium adhaesivum</name>
    <dbReference type="NCBI Taxonomy" id="333297"/>
    <lineage>
        <taxon>Bacteria</taxon>
        <taxon>Pseudomonadati</taxon>
        <taxon>Pseudomonadota</taxon>
        <taxon>Alphaproteobacteria</taxon>
        <taxon>Hyphomicrobiales</taxon>
        <taxon>Methylobacteriaceae</taxon>
        <taxon>Methylobacterium</taxon>
    </lineage>
</organism>
<feature type="region of interest" description="Disordered" evidence="1">
    <location>
        <begin position="43"/>
        <end position="76"/>
    </location>
</feature>
<feature type="compositionally biased region" description="Basic and acidic residues" evidence="1">
    <location>
        <begin position="95"/>
        <end position="113"/>
    </location>
</feature>
<accession>A0ABT8BHW6</accession>
<dbReference type="RefSeq" id="WP_238224876.1">
    <property type="nucleotide sequence ID" value="NZ_BPQD01000009.1"/>
</dbReference>
<evidence type="ECO:0000256" key="1">
    <source>
        <dbReference type="SAM" id="MobiDB-lite"/>
    </source>
</evidence>
<sequence length="344" mass="37706">MAARDRNAPSRTTDELDELRLRLALLTTEMKLLRVRHLLRKYDPNQPRVPTGQGGGGQWSPSGGGSGSPSQTQQRTLLDGGGEILTLRIRSRRDVDDEQHRVITPDGDSRLFENEGDVQTIRDGQSGEVLSRGTFSGSGTPPEATIRPVFLPLVAAPAVATTLEAAALLFTYLLARGPSFGKAPGTTALRYDFEPDAGKKFPLIWVGPIHQTTLNQACPLNEEVQSVTNEAAKRLRALNPKLDNARLGNLIHYDIANTFDQLNYPNVRVELSLDSVGKETGYGENNSVRLDLYELSPSNKVCVYDYKTGSKGLSGSRAMRLARTAKYHYPQSDGIIVIQVRPEP</sequence>
<evidence type="ECO:0000313" key="2">
    <source>
        <dbReference type="EMBL" id="MDN3591280.1"/>
    </source>
</evidence>
<feature type="compositionally biased region" description="Gly residues" evidence="1">
    <location>
        <begin position="52"/>
        <end position="67"/>
    </location>
</feature>
<keyword evidence="3" id="KW-1185">Reference proteome</keyword>
<feature type="region of interest" description="Disordered" evidence="1">
    <location>
        <begin position="95"/>
        <end position="115"/>
    </location>
</feature>
<dbReference type="Proteomes" id="UP001224644">
    <property type="component" value="Unassembled WGS sequence"/>
</dbReference>
<name>A0ABT8BHW6_9HYPH</name>
<dbReference type="EMBL" id="JAUFPX010000008">
    <property type="protein sequence ID" value="MDN3591280.1"/>
    <property type="molecule type" value="Genomic_DNA"/>
</dbReference>
<comment type="caution">
    <text evidence="2">The sequence shown here is derived from an EMBL/GenBank/DDBJ whole genome shotgun (WGS) entry which is preliminary data.</text>
</comment>
<protein>
    <recommendedName>
        <fullName evidence="4">PD-(D/E)XK endonuclease-like domain-containing protein</fullName>
    </recommendedName>
</protein>
<proteinExistence type="predicted"/>
<evidence type="ECO:0000313" key="3">
    <source>
        <dbReference type="Proteomes" id="UP001224644"/>
    </source>
</evidence>
<gene>
    <name evidence="2" type="ORF">QWZ12_11720</name>
</gene>
<evidence type="ECO:0008006" key="4">
    <source>
        <dbReference type="Google" id="ProtNLM"/>
    </source>
</evidence>
<reference evidence="3" key="1">
    <citation type="journal article" date="2019" name="Int. J. Syst. Evol. Microbiol.">
        <title>The Global Catalogue of Microorganisms (GCM) 10K type strain sequencing project: providing services to taxonomists for standard genome sequencing and annotation.</title>
        <authorList>
            <consortium name="The Broad Institute Genomics Platform"/>
            <consortium name="The Broad Institute Genome Sequencing Center for Infectious Disease"/>
            <person name="Wu L."/>
            <person name="Ma J."/>
        </authorList>
    </citation>
    <scope>NUCLEOTIDE SEQUENCE [LARGE SCALE GENOMIC DNA]</scope>
    <source>
        <strain evidence="3">CECT 7069</strain>
    </source>
</reference>